<keyword evidence="7" id="KW-0808">Transferase</keyword>
<evidence type="ECO:0000256" key="7">
    <source>
        <dbReference type="ARBA" id="ARBA00022679"/>
    </source>
</evidence>
<evidence type="ECO:0000256" key="8">
    <source>
        <dbReference type="ARBA" id="ARBA00022723"/>
    </source>
</evidence>
<evidence type="ECO:0000259" key="16">
    <source>
        <dbReference type="Pfam" id="PF01326"/>
    </source>
</evidence>
<dbReference type="GO" id="GO:0008986">
    <property type="term" value="F:pyruvate, water dikinase activity"/>
    <property type="evidence" value="ECO:0007669"/>
    <property type="project" value="UniProtKB-EC"/>
</dbReference>
<feature type="region of interest" description="Disordered" evidence="15">
    <location>
        <begin position="249"/>
        <end position="270"/>
    </location>
</feature>
<sequence>MEIIDRYQTMTPDNVGGKFYSQARLKAEGLPVPGFFCLSASLFDRLVQPLRHRIEIHLAGVDLNDRNHLQKAARHIAALISEIRFDPATEAAILARFDERFGPNPTVSVRASMVAKRREFSEDSADNPFAGISDSYLYVSRSQLLTRIRDCWASAFGEKALVYRLSQGIDLLDVSVAVGIQRMVDGERSFVMFTCDPTSLARDTVIVAGYGIGEGVVQETVPVDHYFIGCKTAQVRQVLADKHSQLVRDQTPGELTKRRSPRNCAKRPVCRSRRYTSSPTTAAESRRCSGCRKI</sequence>
<evidence type="ECO:0000256" key="4">
    <source>
        <dbReference type="ARBA" id="ARBA00007837"/>
    </source>
</evidence>
<feature type="compositionally biased region" description="Basic residues" evidence="15">
    <location>
        <begin position="258"/>
        <end position="270"/>
    </location>
</feature>
<comment type="cofactor">
    <cofactor evidence="1">
        <name>Mg(2+)</name>
        <dbReference type="ChEBI" id="CHEBI:18420"/>
    </cofactor>
</comment>
<evidence type="ECO:0000256" key="10">
    <source>
        <dbReference type="ARBA" id="ARBA00022777"/>
    </source>
</evidence>
<dbReference type="Gene3D" id="3.30.1490.20">
    <property type="entry name" value="ATP-grasp fold, A domain"/>
    <property type="match status" value="1"/>
</dbReference>
<dbReference type="GO" id="GO:0046872">
    <property type="term" value="F:metal ion binding"/>
    <property type="evidence" value="ECO:0007669"/>
    <property type="project" value="UniProtKB-KW"/>
</dbReference>
<dbReference type="PANTHER" id="PTHR43030">
    <property type="entry name" value="PHOSPHOENOLPYRUVATE SYNTHASE"/>
    <property type="match status" value="1"/>
</dbReference>
<evidence type="ECO:0000256" key="14">
    <source>
        <dbReference type="ARBA" id="ARBA00047700"/>
    </source>
</evidence>
<comment type="function">
    <text evidence="2">Catalyzes the phosphorylation of pyruvate to phosphoenolpyruvate.</text>
</comment>
<dbReference type="UniPathway" id="UPA00138"/>
<comment type="catalytic activity">
    <reaction evidence="14">
        <text>pyruvate + ATP + H2O = phosphoenolpyruvate + AMP + phosphate + 2 H(+)</text>
        <dbReference type="Rhea" id="RHEA:11364"/>
        <dbReference type="ChEBI" id="CHEBI:15361"/>
        <dbReference type="ChEBI" id="CHEBI:15377"/>
        <dbReference type="ChEBI" id="CHEBI:15378"/>
        <dbReference type="ChEBI" id="CHEBI:30616"/>
        <dbReference type="ChEBI" id="CHEBI:43474"/>
        <dbReference type="ChEBI" id="CHEBI:58702"/>
        <dbReference type="ChEBI" id="CHEBI:456215"/>
        <dbReference type="EC" id="2.7.9.2"/>
    </reaction>
</comment>
<organism evidence="17 18">
    <name type="scientific">Alkalilimnicola ehrlichii</name>
    <dbReference type="NCBI Taxonomy" id="351052"/>
    <lineage>
        <taxon>Bacteria</taxon>
        <taxon>Pseudomonadati</taxon>
        <taxon>Pseudomonadota</taxon>
        <taxon>Gammaproteobacteria</taxon>
        <taxon>Chromatiales</taxon>
        <taxon>Ectothiorhodospiraceae</taxon>
        <taxon>Alkalilimnicola</taxon>
    </lineage>
</organism>
<evidence type="ECO:0000256" key="6">
    <source>
        <dbReference type="ARBA" id="ARBA00021623"/>
    </source>
</evidence>
<evidence type="ECO:0000313" key="18">
    <source>
        <dbReference type="Proteomes" id="UP000256763"/>
    </source>
</evidence>
<evidence type="ECO:0000256" key="15">
    <source>
        <dbReference type="SAM" id="MobiDB-lite"/>
    </source>
</evidence>
<gene>
    <name evidence="17" type="ORF">CAL65_05475</name>
</gene>
<dbReference type="OrthoDB" id="9765468at2"/>
<dbReference type="InterPro" id="IPR002192">
    <property type="entry name" value="PPDK_AMP/ATP-bd"/>
</dbReference>
<keyword evidence="11" id="KW-0067">ATP-binding</keyword>
<dbReference type="Proteomes" id="UP000256763">
    <property type="component" value="Unassembled WGS sequence"/>
</dbReference>
<dbReference type="AlphaFoldDB" id="A0A3E0WZ23"/>
<evidence type="ECO:0000256" key="5">
    <source>
        <dbReference type="ARBA" id="ARBA00011996"/>
    </source>
</evidence>
<keyword evidence="9" id="KW-0547">Nucleotide-binding</keyword>
<evidence type="ECO:0000256" key="12">
    <source>
        <dbReference type="ARBA" id="ARBA00022842"/>
    </source>
</evidence>
<reference evidence="18" key="1">
    <citation type="submission" date="2017-05" db="EMBL/GenBank/DDBJ databases">
        <authorList>
            <person name="Sharma S."/>
            <person name="Sidhu C."/>
            <person name="Pinnaka A.K."/>
        </authorList>
    </citation>
    <scope>NUCLEOTIDE SEQUENCE [LARGE SCALE GENOMIC DNA]</scope>
    <source>
        <strain evidence="18">AK93</strain>
    </source>
</reference>
<comment type="caution">
    <text evidence="17">The sequence shown here is derived from an EMBL/GenBank/DDBJ whole genome shotgun (WGS) entry which is preliminary data.</text>
</comment>
<dbReference type="InterPro" id="IPR013815">
    <property type="entry name" value="ATP_grasp_subdomain_1"/>
</dbReference>
<dbReference type="SUPFAM" id="SSF56059">
    <property type="entry name" value="Glutathione synthetase ATP-binding domain-like"/>
    <property type="match status" value="1"/>
</dbReference>
<evidence type="ECO:0000256" key="11">
    <source>
        <dbReference type="ARBA" id="ARBA00022840"/>
    </source>
</evidence>
<dbReference type="EC" id="2.7.9.2" evidence="5"/>
<evidence type="ECO:0000256" key="9">
    <source>
        <dbReference type="ARBA" id="ARBA00022741"/>
    </source>
</evidence>
<comment type="similarity">
    <text evidence="4">Belongs to the PEP-utilizing enzyme family.</text>
</comment>
<proteinExistence type="inferred from homology"/>
<dbReference type="Pfam" id="PF01326">
    <property type="entry name" value="PPDK_N"/>
    <property type="match status" value="1"/>
</dbReference>
<dbReference type="InterPro" id="IPR006319">
    <property type="entry name" value="PEP_synth"/>
</dbReference>
<name>A0A3E0WZ23_9GAMM</name>
<keyword evidence="10" id="KW-0418">Kinase</keyword>
<protein>
    <recommendedName>
        <fullName evidence="6">Phosphoenolpyruvate synthase</fullName>
        <ecNumber evidence="5">2.7.9.2</ecNumber>
    </recommendedName>
    <alternativeName>
        <fullName evidence="13">Pyruvate, water dikinase</fullName>
    </alternativeName>
</protein>
<evidence type="ECO:0000313" key="17">
    <source>
        <dbReference type="EMBL" id="RFA38280.1"/>
    </source>
</evidence>
<dbReference type="GO" id="GO:0005524">
    <property type="term" value="F:ATP binding"/>
    <property type="evidence" value="ECO:0007669"/>
    <property type="project" value="UniProtKB-KW"/>
</dbReference>
<evidence type="ECO:0000256" key="1">
    <source>
        <dbReference type="ARBA" id="ARBA00001946"/>
    </source>
</evidence>
<dbReference type="GO" id="GO:0006094">
    <property type="term" value="P:gluconeogenesis"/>
    <property type="evidence" value="ECO:0007669"/>
    <property type="project" value="UniProtKB-UniPathway"/>
</dbReference>
<evidence type="ECO:0000256" key="13">
    <source>
        <dbReference type="ARBA" id="ARBA00033470"/>
    </source>
</evidence>
<evidence type="ECO:0000256" key="3">
    <source>
        <dbReference type="ARBA" id="ARBA00004742"/>
    </source>
</evidence>
<keyword evidence="12" id="KW-0460">Magnesium</keyword>
<keyword evidence="18" id="KW-1185">Reference proteome</keyword>
<dbReference type="EMBL" id="NFZW01000004">
    <property type="protein sequence ID" value="RFA38280.1"/>
    <property type="molecule type" value="Genomic_DNA"/>
</dbReference>
<accession>A0A3E0WZ23</accession>
<dbReference type="Gene3D" id="3.30.470.20">
    <property type="entry name" value="ATP-grasp fold, B domain"/>
    <property type="match status" value="1"/>
</dbReference>
<evidence type="ECO:0000256" key="2">
    <source>
        <dbReference type="ARBA" id="ARBA00002988"/>
    </source>
</evidence>
<comment type="pathway">
    <text evidence="3">Carbohydrate biosynthesis; gluconeogenesis.</text>
</comment>
<keyword evidence="8" id="KW-0479">Metal-binding</keyword>
<dbReference type="PANTHER" id="PTHR43030:SF1">
    <property type="entry name" value="PHOSPHOENOLPYRUVATE SYNTHASE"/>
    <property type="match status" value="1"/>
</dbReference>
<feature type="domain" description="Pyruvate phosphate dikinase AMP/ATP-binding" evidence="16">
    <location>
        <begin position="14"/>
        <end position="262"/>
    </location>
</feature>